<dbReference type="STRING" id="1353009.A0A1Y2IC00"/>
<name>A0A1Y2IC00_TRAC3</name>
<dbReference type="Proteomes" id="UP000193067">
    <property type="component" value="Unassembled WGS sequence"/>
</dbReference>
<keyword evidence="2" id="KW-1185">Reference proteome</keyword>
<sequence length="132" mass="14663">MAEIDPALPSKHFDELLSPLPRRHANLLLQLRTGHVPLQTYFARIGKTAAATCPTCHEEPESVAHFLLRCSTYTLHRAVHFLPLGHSGRTLRTLLNTEDALRPLFKFINATGRLRRVFGELADIPACGDGDA</sequence>
<organism evidence="1 2">
    <name type="scientific">Trametes coccinea (strain BRFM310)</name>
    <name type="common">Pycnoporus coccineus</name>
    <dbReference type="NCBI Taxonomy" id="1353009"/>
    <lineage>
        <taxon>Eukaryota</taxon>
        <taxon>Fungi</taxon>
        <taxon>Dikarya</taxon>
        <taxon>Basidiomycota</taxon>
        <taxon>Agaricomycotina</taxon>
        <taxon>Agaricomycetes</taxon>
        <taxon>Polyporales</taxon>
        <taxon>Polyporaceae</taxon>
        <taxon>Trametes</taxon>
    </lineage>
</organism>
<gene>
    <name evidence="1" type="ORF">PYCCODRAFT_1417243</name>
</gene>
<dbReference type="EMBL" id="KZ084135">
    <property type="protein sequence ID" value="OSC98668.1"/>
    <property type="molecule type" value="Genomic_DNA"/>
</dbReference>
<proteinExistence type="predicted"/>
<reference evidence="1 2" key="1">
    <citation type="journal article" date="2015" name="Biotechnol. Biofuels">
        <title>Enhanced degradation of softwood versus hardwood by the white-rot fungus Pycnoporus coccineus.</title>
        <authorList>
            <person name="Couturier M."/>
            <person name="Navarro D."/>
            <person name="Chevret D."/>
            <person name="Henrissat B."/>
            <person name="Piumi F."/>
            <person name="Ruiz-Duenas F.J."/>
            <person name="Martinez A.T."/>
            <person name="Grigoriev I.V."/>
            <person name="Riley R."/>
            <person name="Lipzen A."/>
            <person name="Berrin J.G."/>
            <person name="Master E.R."/>
            <person name="Rosso M.N."/>
        </authorList>
    </citation>
    <scope>NUCLEOTIDE SEQUENCE [LARGE SCALE GENOMIC DNA]</scope>
    <source>
        <strain evidence="1 2">BRFM310</strain>
    </source>
</reference>
<evidence type="ECO:0000313" key="1">
    <source>
        <dbReference type="EMBL" id="OSC98668.1"/>
    </source>
</evidence>
<protein>
    <recommendedName>
        <fullName evidence="3">Reverse transcriptase zinc-binding domain-containing protein</fullName>
    </recommendedName>
</protein>
<evidence type="ECO:0000313" key="2">
    <source>
        <dbReference type="Proteomes" id="UP000193067"/>
    </source>
</evidence>
<accession>A0A1Y2IC00</accession>
<dbReference type="AlphaFoldDB" id="A0A1Y2IC00"/>
<evidence type="ECO:0008006" key="3">
    <source>
        <dbReference type="Google" id="ProtNLM"/>
    </source>
</evidence>
<dbReference type="OrthoDB" id="3044497at2759"/>